<protein>
    <recommendedName>
        <fullName evidence="4">Lipoprotein</fullName>
    </recommendedName>
</protein>
<accession>A0A0K1PYJ6</accession>
<feature type="signal peptide" evidence="1">
    <location>
        <begin position="1"/>
        <end position="26"/>
    </location>
</feature>
<keyword evidence="3" id="KW-1185">Reference proteome</keyword>
<proteinExistence type="predicted"/>
<evidence type="ECO:0000256" key="1">
    <source>
        <dbReference type="SAM" id="SignalP"/>
    </source>
</evidence>
<evidence type="ECO:0000313" key="2">
    <source>
        <dbReference type="EMBL" id="AKU98461.1"/>
    </source>
</evidence>
<evidence type="ECO:0008006" key="4">
    <source>
        <dbReference type="Google" id="ProtNLM"/>
    </source>
</evidence>
<dbReference type="PROSITE" id="PS51257">
    <property type="entry name" value="PROKAR_LIPOPROTEIN"/>
    <property type="match status" value="1"/>
</dbReference>
<name>A0A0K1PYJ6_9BACT</name>
<dbReference type="Proteomes" id="UP000064967">
    <property type="component" value="Chromosome"/>
</dbReference>
<organism evidence="2 3">
    <name type="scientific">Labilithrix luteola</name>
    <dbReference type="NCBI Taxonomy" id="1391654"/>
    <lineage>
        <taxon>Bacteria</taxon>
        <taxon>Pseudomonadati</taxon>
        <taxon>Myxococcota</taxon>
        <taxon>Polyangia</taxon>
        <taxon>Polyangiales</taxon>
        <taxon>Labilitrichaceae</taxon>
        <taxon>Labilithrix</taxon>
    </lineage>
</organism>
<dbReference type="AlphaFoldDB" id="A0A0K1PYJ6"/>
<reference evidence="2 3" key="1">
    <citation type="submission" date="2015-08" db="EMBL/GenBank/DDBJ databases">
        <authorList>
            <person name="Babu N.S."/>
            <person name="Beckwith C.J."/>
            <person name="Beseler K.G."/>
            <person name="Brison A."/>
            <person name="Carone J.V."/>
            <person name="Caskin T.P."/>
            <person name="Diamond M."/>
            <person name="Durham M.E."/>
            <person name="Foxe J.M."/>
            <person name="Go M."/>
            <person name="Henderson B.A."/>
            <person name="Jones I.B."/>
            <person name="McGettigan J.A."/>
            <person name="Micheletti S.J."/>
            <person name="Nasrallah M.E."/>
            <person name="Ortiz D."/>
            <person name="Piller C.R."/>
            <person name="Privatt S.R."/>
            <person name="Schneider S.L."/>
            <person name="Sharp S."/>
            <person name="Smith T.C."/>
            <person name="Stanton J.D."/>
            <person name="Ullery H.E."/>
            <person name="Wilson R.J."/>
            <person name="Serrano M.G."/>
            <person name="Buck G."/>
            <person name="Lee V."/>
            <person name="Wang Y."/>
            <person name="Carvalho R."/>
            <person name="Voegtly L."/>
            <person name="Shi R."/>
            <person name="Duckworth R."/>
            <person name="Johnson A."/>
            <person name="Loviza R."/>
            <person name="Walstead R."/>
            <person name="Shah Z."/>
            <person name="Kiflezghi M."/>
            <person name="Wade K."/>
            <person name="Ball S.L."/>
            <person name="Bradley K.W."/>
            <person name="Asai D.J."/>
            <person name="Bowman C.A."/>
            <person name="Russell D.A."/>
            <person name="Pope W.H."/>
            <person name="Jacobs-Sera D."/>
            <person name="Hendrix R.W."/>
            <person name="Hatfull G.F."/>
        </authorList>
    </citation>
    <scope>NUCLEOTIDE SEQUENCE [LARGE SCALE GENOMIC DNA]</scope>
    <source>
        <strain evidence="2 3">DSM 27648</strain>
    </source>
</reference>
<gene>
    <name evidence="2" type="ORF">AKJ09_05125</name>
</gene>
<sequence>MISNRVFAFCAISTLASSIACTPKPAAVASPTTPSSAPARRTSDAVYRLDFVLTSKDAPASNVAFVLTLPEHEKGEVFVGKNTLLSAAVPTTAQIPAGVPLGGTRQDVGTKLFTSFETKGDDLLLSVDLEATSASLPTVDKLTTHTKALAVQGKSSVVAQVDGEAHHLTLSVTPTKLR</sequence>
<dbReference type="EMBL" id="CP012333">
    <property type="protein sequence ID" value="AKU98461.1"/>
    <property type="molecule type" value="Genomic_DNA"/>
</dbReference>
<dbReference type="KEGG" id="llu:AKJ09_05125"/>
<feature type="chain" id="PRO_5005466826" description="Lipoprotein" evidence="1">
    <location>
        <begin position="27"/>
        <end position="178"/>
    </location>
</feature>
<keyword evidence="1" id="KW-0732">Signal</keyword>
<evidence type="ECO:0000313" key="3">
    <source>
        <dbReference type="Proteomes" id="UP000064967"/>
    </source>
</evidence>
<dbReference type="RefSeq" id="WP_146649416.1">
    <property type="nucleotide sequence ID" value="NZ_CP012333.1"/>
</dbReference>